<evidence type="ECO:0000313" key="3">
    <source>
        <dbReference type="Proteomes" id="UP001596512"/>
    </source>
</evidence>
<feature type="compositionally biased region" description="Low complexity" evidence="1">
    <location>
        <begin position="116"/>
        <end position="137"/>
    </location>
</feature>
<proteinExistence type="predicted"/>
<reference evidence="3" key="1">
    <citation type="journal article" date="2019" name="Int. J. Syst. Evol. Microbiol.">
        <title>The Global Catalogue of Microorganisms (GCM) 10K type strain sequencing project: providing services to taxonomists for standard genome sequencing and annotation.</title>
        <authorList>
            <consortium name="The Broad Institute Genomics Platform"/>
            <consortium name="The Broad Institute Genome Sequencing Center for Infectious Disease"/>
            <person name="Wu L."/>
            <person name="Ma J."/>
        </authorList>
    </citation>
    <scope>NUCLEOTIDE SEQUENCE [LARGE SCALE GENOMIC DNA]</scope>
    <source>
        <strain evidence="3">JCM 17695</strain>
    </source>
</reference>
<dbReference type="Proteomes" id="UP001596512">
    <property type="component" value="Unassembled WGS sequence"/>
</dbReference>
<feature type="region of interest" description="Disordered" evidence="1">
    <location>
        <begin position="1"/>
        <end position="29"/>
    </location>
</feature>
<organism evidence="2 3">
    <name type="scientific">Actinokineospora soli</name>
    <dbReference type="NCBI Taxonomy" id="1048753"/>
    <lineage>
        <taxon>Bacteria</taxon>
        <taxon>Bacillati</taxon>
        <taxon>Actinomycetota</taxon>
        <taxon>Actinomycetes</taxon>
        <taxon>Pseudonocardiales</taxon>
        <taxon>Pseudonocardiaceae</taxon>
        <taxon>Actinokineospora</taxon>
    </lineage>
</organism>
<dbReference type="PRINTS" id="PR01217">
    <property type="entry name" value="PRICHEXTENSN"/>
</dbReference>
<feature type="compositionally biased region" description="Low complexity" evidence="1">
    <location>
        <begin position="80"/>
        <end position="91"/>
    </location>
</feature>
<name>A0ABW2TXL6_9PSEU</name>
<feature type="compositionally biased region" description="Low complexity" evidence="1">
    <location>
        <begin position="232"/>
        <end position="244"/>
    </location>
</feature>
<evidence type="ECO:0000256" key="1">
    <source>
        <dbReference type="SAM" id="MobiDB-lite"/>
    </source>
</evidence>
<feature type="compositionally biased region" description="Pro residues" evidence="1">
    <location>
        <begin position="179"/>
        <end position="205"/>
    </location>
</feature>
<feature type="compositionally biased region" description="Low complexity" evidence="1">
    <location>
        <begin position="148"/>
        <end position="178"/>
    </location>
</feature>
<protein>
    <submittedName>
        <fullName evidence="2">Uncharacterized protein</fullName>
    </submittedName>
</protein>
<keyword evidence="3" id="KW-1185">Reference proteome</keyword>
<accession>A0ABW2TXL6</accession>
<feature type="region of interest" description="Disordered" evidence="1">
    <location>
        <begin position="52"/>
        <end position="274"/>
    </location>
</feature>
<sequence>MAPQAPRRGRAAARRLAARGLPASADSDLTDLANELIDRATAGEDIGGLIDSAITGAVEPTAPEPAEETAEPAPAEEEASSASGSTTSVPGVERENTTTWGGVDYGPDPGSSWGWAANRVEPVTAAAAAAAPPKVAPRSGTPPSPEKAVAPAPVRAPVAQAPAPVVRSVEAPRPAASAPRPPTSPPSGPPRPRPARPAPAPPPGRPTTAATPTAAPPASWPPATTRARRPAGGRSRTPRCSARPSRPRARPRRDPTENPAPQDPSALIRAVLRD</sequence>
<dbReference type="EMBL" id="JBHTEY010000004">
    <property type="protein sequence ID" value="MFC7618109.1"/>
    <property type="molecule type" value="Genomic_DNA"/>
</dbReference>
<evidence type="ECO:0000313" key="2">
    <source>
        <dbReference type="EMBL" id="MFC7618109.1"/>
    </source>
</evidence>
<comment type="caution">
    <text evidence="2">The sequence shown here is derived from an EMBL/GenBank/DDBJ whole genome shotgun (WGS) entry which is preliminary data.</text>
</comment>
<feature type="compositionally biased region" description="Basic residues" evidence="1">
    <location>
        <begin position="7"/>
        <end position="17"/>
    </location>
</feature>
<gene>
    <name evidence="2" type="ORF">ACFQV2_36700</name>
</gene>
<feature type="compositionally biased region" description="Acidic residues" evidence="1">
    <location>
        <begin position="65"/>
        <end position="79"/>
    </location>
</feature>